<keyword evidence="9" id="KW-1185">Reference proteome</keyword>
<dbReference type="RefSeq" id="WP_307326237.1">
    <property type="nucleotide sequence ID" value="NZ_JAUSUG010000010.1"/>
</dbReference>
<dbReference type="PANTHER" id="PTHR24291">
    <property type="entry name" value="CYTOCHROME P450 FAMILY 4"/>
    <property type="match status" value="1"/>
</dbReference>
<protein>
    <submittedName>
        <fullName evidence="8">Cytochrome P450</fullName>
    </submittedName>
</protein>
<dbReference type="InterPro" id="IPR050196">
    <property type="entry name" value="Cytochrome_P450_Monoox"/>
</dbReference>
<evidence type="ECO:0000256" key="3">
    <source>
        <dbReference type="ARBA" id="ARBA00022723"/>
    </source>
</evidence>
<sequence length="450" mass="52492">MKQQLPPGPKGKFFVGSLEEFQRNPLLFFRNLLEDYGEVAYFRFGPFQKVFLVSDPKLIKEVLVTKQRYFVKSRDLTMLKPIIGEGLLTSEKDHHLKQRRLIQPSFQQKHIGQYAQDMIDTTKAYLDRWEDGEERMITEDMMNITLGIISKTMFNMEFTKGYDIIGTPIENVMKLAIKRMRSILPSPLWIPTKTNRQYKKAIKELDSVLYSIIDQRRQSKVTSDDLLGVLMKARDENNRVGMTDKQLRDELMTIFLAGHETTANALSWTLYLLSQHQRVQKKLHKEVDRVIGNGELKPEHYKKLTYTQNIIHESLRLYPPAYMIGRQVDEDVPLGDYLLKKGDMVFISQYVMHRREDYFTHPDEFIPERFENSPPDSLPPYTYFPFGGGPRICIGNHFALMEAVLVLACIAQHYKVKLAPNHPEVKPQPLITLRPKGELRMVVEKRNIND</sequence>
<proteinExistence type="inferred from homology"/>
<evidence type="ECO:0000256" key="2">
    <source>
        <dbReference type="ARBA" id="ARBA00022617"/>
    </source>
</evidence>
<keyword evidence="2 7" id="KW-0349">Heme</keyword>
<evidence type="ECO:0000256" key="7">
    <source>
        <dbReference type="RuleBase" id="RU000461"/>
    </source>
</evidence>
<evidence type="ECO:0000256" key="5">
    <source>
        <dbReference type="ARBA" id="ARBA00023004"/>
    </source>
</evidence>
<dbReference type="SUPFAM" id="SSF48264">
    <property type="entry name" value="Cytochrome P450"/>
    <property type="match status" value="1"/>
</dbReference>
<organism evidence="8 9">
    <name type="scientific">Evansella vedderi</name>
    <dbReference type="NCBI Taxonomy" id="38282"/>
    <lineage>
        <taxon>Bacteria</taxon>
        <taxon>Bacillati</taxon>
        <taxon>Bacillota</taxon>
        <taxon>Bacilli</taxon>
        <taxon>Bacillales</taxon>
        <taxon>Bacillaceae</taxon>
        <taxon>Evansella</taxon>
    </lineage>
</organism>
<dbReference type="InterPro" id="IPR036396">
    <property type="entry name" value="Cyt_P450_sf"/>
</dbReference>
<dbReference type="PRINTS" id="PR00463">
    <property type="entry name" value="EP450I"/>
</dbReference>
<evidence type="ECO:0000256" key="1">
    <source>
        <dbReference type="ARBA" id="ARBA00010617"/>
    </source>
</evidence>
<dbReference type="PRINTS" id="PR00385">
    <property type="entry name" value="P450"/>
</dbReference>
<dbReference type="Pfam" id="PF00067">
    <property type="entry name" value="p450"/>
    <property type="match status" value="1"/>
</dbReference>
<evidence type="ECO:0000313" key="9">
    <source>
        <dbReference type="Proteomes" id="UP001230005"/>
    </source>
</evidence>
<evidence type="ECO:0000256" key="4">
    <source>
        <dbReference type="ARBA" id="ARBA00023002"/>
    </source>
</evidence>
<name>A0ABT9ZX30_9BACI</name>
<dbReference type="Gene3D" id="1.10.630.10">
    <property type="entry name" value="Cytochrome P450"/>
    <property type="match status" value="1"/>
</dbReference>
<reference evidence="8 9" key="1">
    <citation type="submission" date="2023-07" db="EMBL/GenBank/DDBJ databases">
        <title>Genomic Encyclopedia of Type Strains, Phase IV (KMG-IV): sequencing the most valuable type-strain genomes for metagenomic binning, comparative biology and taxonomic classification.</title>
        <authorList>
            <person name="Goeker M."/>
        </authorList>
    </citation>
    <scope>NUCLEOTIDE SEQUENCE [LARGE SCALE GENOMIC DNA]</scope>
    <source>
        <strain evidence="8 9">DSM 9768</strain>
    </source>
</reference>
<evidence type="ECO:0000313" key="8">
    <source>
        <dbReference type="EMBL" id="MDQ0255297.1"/>
    </source>
</evidence>
<accession>A0ABT9ZX30</accession>
<dbReference type="InterPro" id="IPR001128">
    <property type="entry name" value="Cyt_P450"/>
</dbReference>
<comment type="caution">
    <text evidence="8">The sequence shown here is derived from an EMBL/GenBank/DDBJ whole genome shotgun (WGS) entry which is preliminary data.</text>
</comment>
<dbReference type="InterPro" id="IPR002401">
    <property type="entry name" value="Cyt_P450_E_grp-I"/>
</dbReference>
<keyword evidence="6 7" id="KW-0503">Monooxygenase</keyword>
<dbReference type="Proteomes" id="UP001230005">
    <property type="component" value="Unassembled WGS sequence"/>
</dbReference>
<keyword evidence="4 7" id="KW-0560">Oxidoreductase</keyword>
<dbReference type="PANTHER" id="PTHR24291:SF50">
    <property type="entry name" value="BIFUNCTIONAL ALBAFLAVENONE MONOOXYGENASE_TERPENE SYNTHASE"/>
    <property type="match status" value="1"/>
</dbReference>
<dbReference type="InterPro" id="IPR017972">
    <property type="entry name" value="Cyt_P450_CS"/>
</dbReference>
<dbReference type="EMBL" id="JAUSUG010000010">
    <property type="protein sequence ID" value="MDQ0255297.1"/>
    <property type="molecule type" value="Genomic_DNA"/>
</dbReference>
<keyword evidence="3 7" id="KW-0479">Metal-binding</keyword>
<dbReference type="PROSITE" id="PS00086">
    <property type="entry name" value="CYTOCHROME_P450"/>
    <property type="match status" value="1"/>
</dbReference>
<evidence type="ECO:0000256" key="6">
    <source>
        <dbReference type="ARBA" id="ARBA00023033"/>
    </source>
</evidence>
<dbReference type="CDD" id="cd20620">
    <property type="entry name" value="CYP132-like"/>
    <property type="match status" value="1"/>
</dbReference>
<gene>
    <name evidence="8" type="ORF">J2S74_002679</name>
</gene>
<keyword evidence="5 7" id="KW-0408">Iron</keyword>
<comment type="similarity">
    <text evidence="1 7">Belongs to the cytochrome P450 family.</text>
</comment>